<dbReference type="EMBL" id="SRLO01000962">
    <property type="protein sequence ID" value="TNN43500.1"/>
    <property type="molecule type" value="Genomic_DNA"/>
</dbReference>
<reference evidence="2 3" key="1">
    <citation type="submission" date="2019-03" db="EMBL/GenBank/DDBJ databases">
        <title>First draft genome of Liparis tanakae, snailfish: a comprehensive survey of snailfish specific genes.</title>
        <authorList>
            <person name="Kim W."/>
            <person name="Song I."/>
            <person name="Jeong J.-H."/>
            <person name="Kim D."/>
            <person name="Kim S."/>
            <person name="Ryu S."/>
            <person name="Song J.Y."/>
            <person name="Lee S.K."/>
        </authorList>
    </citation>
    <scope>NUCLEOTIDE SEQUENCE [LARGE SCALE GENOMIC DNA]</scope>
    <source>
        <tissue evidence="2">Muscle</tissue>
    </source>
</reference>
<organism evidence="2 3">
    <name type="scientific">Liparis tanakae</name>
    <name type="common">Tanaka's snailfish</name>
    <dbReference type="NCBI Taxonomy" id="230148"/>
    <lineage>
        <taxon>Eukaryota</taxon>
        <taxon>Metazoa</taxon>
        <taxon>Chordata</taxon>
        <taxon>Craniata</taxon>
        <taxon>Vertebrata</taxon>
        <taxon>Euteleostomi</taxon>
        <taxon>Actinopterygii</taxon>
        <taxon>Neopterygii</taxon>
        <taxon>Teleostei</taxon>
        <taxon>Neoteleostei</taxon>
        <taxon>Acanthomorphata</taxon>
        <taxon>Eupercaria</taxon>
        <taxon>Perciformes</taxon>
        <taxon>Cottioidei</taxon>
        <taxon>Cottales</taxon>
        <taxon>Liparidae</taxon>
        <taxon>Liparis</taxon>
    </lineage>
</organism>
<feature type="compositionally biased region" description="Polar residues" evidence="1">
    <location>
        <begin position="60"/>
        <end position="74"/>
    </location>
</feature>
<comment type="caution">
    <text evidence="2">The sequence shown here is derived from an EMBL/GenBank/DDBJ whole genome shotgun (WGS) entry which is preliminary data.</text>
</comment>
<sequence>MPMSLMTGAGCYVAVIHQPIFPSPSASPSSMKPLVSDAVSCLAPLEKFCRNSLMKHRGGSTDTLNGFQPTNRLG</sequence>
<feature type="region of interest" description="Disordered" evidence="1">
    <location>
        <begin position="55"/>
        <end position="74"/>
    </location>
</feature>
<dbReference type="AlphaFoldDB" id="A0A4Z2FRL5"/>
<protein>
    <submittedName>
        <fullName evidence="2">Uncharacterized protein</fullName>
    </submittedName>
</protein>
<evidence type="ECO:0000256" key="1">
    <source>
        <dbReference type="SAM" id="MobiDB-lite"/>
    </source>
</evidence>
<accession>A0A4Z2FRL5</accession>
<dbReference type="Proteomes" id="UP000314294">
    <property type="component" value="Unassembled WGS sequence"/>
</dbReference>
<name>A0A4Z2FRL5_9TELE</name>
<evidence type="ECO:0000313" key="3">
    <source>
        <dbReference type="Proteomes" id="UP000314294"/>
    </source>
</evidence>
<gene>
    <name evidence="2" type="ORF">EYF80_046322</name>
</gene>
<keyword evidence="3" id="KW-1185">Reference proteome</keyword>
<evidence type="ECO:0000313" key="2">
    <source>
        <dbReference type="EMBL" id="TNN43500.1"/>
    </source>
</evidence>
<proteinExistence type="predicted"/>